<reference evidence="9 10" key="1">
    <citation type="submission" date="2019-04" db="EMBL/GenBank/DDBJ databases">
        <title>Genome sequencing of Clostridium botulinum Groups I-IV and Clostridium butyricum.</title>
        <authorList>
            <person name="Brunt J."/>
            <person name="Van Vliet A.H.M."/>
            <person name="Stringer S.C."/>
            <person name="Carter A.T."/>
            <person name="Peck M.W."/>
        </authorList>
    </citation>
    <scope>NUCLEOTIDE SEQUENCE [LARGE SCALE GENOMIC DNA]</scope>
    <source>
        <strain evidence="7 10">1605</strain>
        <strain evidence="8 9">CB-K-33E</strain>
    </source>
</reference>
<dbReference type="Proteomes" id="UP000476820">
    <property type="component" value="Unassembled WGS sequence"/>
</dbReference>
<dbReference type="EMBL" id="SWOV01000054">
    <property type="protein sequence ID" value="NFF89174.1"/>
    <property type="molecule type" value="Genomic_DNA"/>
</dbReference>
<evidence type="ECO:0000256" key="2">
    <source>
        <dbReference type="ARBA" id="ARBA00022475"/>
    </source>
</evidence>
<dbReference type="PANTHER" id="PTHR30086">
    <property type="entry name" value="ARGININE EXPORTER PROTEIN ARGO"/>
    <property type="match status" value="1"/>
</dbReference>
<name>A0A0C2N5G9_CLOBO</name>
<feature type="transmembrane region" description="Helical" evidence="6">
    <location>
        <begin position="153"/>
        <end position="176"/>
    </location>
</feature>
<proteinExistence type="predicted"/>
<feature type="transmembrane region" description="Helical" evidence="6">
    <location>
        <begin position="78"/>
        <end position="96"/>
    </location>
</feature>
<evidence type="ECO:0000256" key="1">
    <source>
        <dbReference type="ARBA" id="ARBA00004651"/>
    </source>
</evidence>
<comment type="subcellular location">
    <subcellularLocation>
        <location evidence="1">Cell membrane</location>
        <topology evidence="1">Multi-pass membrane protein</topology>
    </subcellularLocation>
</comment>
<evidence type="ECO:0000256" key="6">
    <source>
        <dbReference type="SAM" id="Phobius"/>
    </source>
</evidence>
<evidence type="ECO:0000256" key="4">
    <source>
        <dbReference type="ARBA" id="ARBA00022989"/>
    </source>
</evidence>
<feature type="transmembrane region" description="Helical" evidence="6">
    <location>
        <begin position="196"/>
        <end position="216"/>
    </location>
</feature>
<keyword evidence="3 6" id="KW-0812">Transmembrane</keyword>
<evidence type="ECO:0000256" key="5">
    <source>
        <dbReference type="ARBA" id="ARBA00023136"/>
    </source>
</evidence>
<accession>A0A0C2N5G9</accession>
<protein>
    <submittedName>
        <fullName evidence="7">Lysine transporter LysE</fullName>
    </submittedName>
</protein>
<keyword evidence="4 6" id="KW-1133">Transmembrane helix</keyword>
<keyword evidence="5 6" id="KW-0472">Membrane</keyword>
<dbReference type="GO" id="GO:0015171">
    <property type="term" value="F:amino acid transmembrane transporter activity"/>
    <property type="evidence" value="ECO:0007669"/>
    <property type="project" value="TreeGrafter"/>
</dbReference>
<dbReference type="EMBL" id="SWVK01000022">
    <property type="protein sequence ID" value="NFN36368.1"/>
    <property type="molecule type" value="Genomic_DNA"/>
</dbReference>
<evidence type="ECO:0000256" key="3">
    <source>
        <dbReference type="ARBA" id="ARBA00022692"/>
    </source>
</evidence>
<dbReference type="RefSeq" id="WP_017826772.1">
    <property type="nucleotide sequence ID" value="NZ_CP070936.1"/>
</dbReference>
<dbReference type="InterPro" id="IPR001123">
    <property type="entry name" value="LeuE-type"/>
</dbReference>
<dbReference type="OrthoDB" id="7874789at2"/>
<feature type="transmembrane region" description="Helical" evidence="6">
    <location>
        <begin position="117"/>
        <end position="147"/>
    </location>
</feature>
<evidence type="ECO:0000313" key="10">
    <source>
        <dbReference type="Proteomes" id="UP000476820"/>
    </source>
</evidence>
<evidence type="ECO:0000313" key="8">
    <source>
        <dbReference type="EMBL" id="NFN36368.1"/>
    </source>
</evidence>
<dbReference type="Proteomes" id="UP000473681">
    <property type="component" value="Unassembled WGS sequence"/>
</dbReference>
<dbReference type="Pfam" id="PF01810">
    <property type="entry name" value="LysE"/>
    <property type="match status" value="1"/>
</dbReference>
<evidence type="ECO:0000313" key="9">
    <source>
        <dbReference type="Proteomes" id="UP000473681"/>
    </source>
</evidence>
<dbReference type="PANTHER" id="PTHR30086:SF20">
    <property type="entry name" value="ARGININE EXPORTER PROTEIN ARGO-RELATED"/>
    <property type="match status" value="1"/>
</dbReference>
<organism evidence="7 10">
    <name type="scientific">Clostridium botulinum</name>
    <dbReference type="NCBI Taxonomy" id="1491"/>
    <lineage>
        <taxon>Bacteria</taxon>
        <taxon>Bacillati</taxon>
        <taxon>Bacillota</taxon>
        <taxon>Clostridia</taxon>
        <taxon>Eubacteriales</taxon>
        <taxon>Clostridiaceae</taxon>
        <taxon>Clostridium</taxon>
    </lineage>
</organism>
<feature type="transmembrane region" description="Helical" evidence="6">
    <location>
        <begin position="6"/>
        <end position="26"/>
    </location>
</feature>
<keyword evidence="2" id="KW-1003">Cell membrane</keyword>
<feature type="transmembrane region" description="Helical" evidence="6">
    <location>
        <begin position="47"/>
        <end position="66"/>
    </location>
</feature>
<sequence>MLYLFMIFKPLLIGFMTGFVSAIPLGPSGLEAINRSISHGFREGYKVSLGAVSADLLYIIIINLGLFNILSNNRKFEGLFWIVSGFVLMLFNNISNKKSTNALNSRSINISTSNSSNSFLAGFFITFLNPTTPSLWIALSGTILSVWRLHGRLYFTFALSAMIIGSLTWFFVLNLLSIKGVKMCKDDFCSKTSKVLNYFLFLLSILFIIWGVLKFIF</sequence>
<dbReference type="AlphaFoldDB" id="A0A0C2N5G9"/>
<gene>
    <name evidence="7" type="ORF">FC774_15065</name>
    <name evidence="8" type="ORF">FDB51_14885</name>
</gene>
<evidence type="ECO:0000313" key="7">
    <source>
        <dbReference type="EMBL" id="NFF89174.1"/>
    </source>
</evidence>
<comment type="caution">
    <text evidence="7">The sequence shown here is derived from an EMBL/GenBank/DDBJ whole genome shotgun (WGS) entry which is preliminary data.</text>
</comment>
<dbReference type="GO" id="GO:0005886">
    <property type="term" value="C:plasma membrane"/>
    <property type="evidence" value="ECO:0007669"/>
    <property type="project" value="UniProtKB-SubCell"/>
</dbReference>